<protein>
    <recommendedName>
        <fullName evidence="7">Peptidase C15, pyroglutamyl peptidase I-like protein</fullName>
    </recommendedName>
</protein>
<dbReference type="InterPro" id="IPR016125">
    <property type="entry name" value="Peptidase_C15-like"/>
</dbReference>
<keyword evidence="2" id="KW-0645">Protease</keyword>
<gene>
    <name evidence="5" type="ORF">LTR78_010504</name>
</gene>
<dbReference type="GO" id="GO:0006508">
    <property type="term" value="P:proteolysis"/>
    <property type="evidence" value="ECO:0007669"/>
    <property type="project" value="UniProtKB-KW"/>
</dbReference>
<evidence type="ECO:0000256" key="4">
    <source>
        <dbReference type="ARBA" id="ARBA00022807"/>
    </source>
</evidence>
<proteinExistence type="inferred from homology"/>
<dbReference type="PANTHER" id="PTHR23402">
    <property type="entry name" value="PROTEASE FAMILY C15 PYROGLUTAMYL-PEPTIDASE I-RELATED"/>
    <property type="match status" value="1"/>
</dbReference>
<evidence type="ECO:0000256" key="2">
    <source>
        <dbReference type="ARBA" id="ARBA00022670"/>
    </source>
</evidence>
<dbReference type="GO" id="GO:0008234">
    <property type="term" value="F:cysteine-type peptidase activity"/>
    <property type="evidence" value="ECO:0007669"/>
    <property type="project" value="UniProtKB-KW"/>
</dbReference>
<comment type="similarity">
    <text evidence="1">Belongs to the peptidase C15 family.</text>
</comment>
<evidence type="ECO:0008006" key="7">
    <source>
        <dbReference type="Google" id="ProtNLM"/>
    </source>
</evidence>
<dbReference type="PANTHER" id="PTHR23402:SF1">
    <property type="entry name" value="PYROGLUTAMYL-PEPTIDASE I"/>
    <property type="match status" value="1"/>
</dbReference>
<sequence>MGSIAYDAPKDDSKRAVTILVTGFGPFQEKYPVNPSWEIARSLPSALPNATADGRPIQIITYGSPIRVCYKDSYELIPPLLEAYSSTIDLVLHIGMASGRAFYTAERYAHRDGYVKNKDLDGNLPQLDESEDLLKDCPERLETSLGFEKLLQQWQYTIKHIPATSPAHGADCRGSDDAGHYLCDYTYRNSMVWYGRTNEMLEGGKKSDRPVMFLHVPAESDEATLKKGAVVAIALIQAMVDDLIAPDSS</sequence>
<dbReference type="Gene3D" id="3.40.630.20">
    <property type="entry name" value="Peptidase C15, pyroglutamyl peptidase I-like"/>
    <property type="match status" value="1"/>
</dbReference>
<dbReference type="Pfam" id="PF01470">
    <property type="entry name" value="Peptidase_C15"/>
    <property type="match status" value="1"/>
</dbReference>
<accession>A0AAE0TMA4</accession>
<name>A0AAE0TMA4_9PEZI</name>
<keyword evidence="3" id="KW-0378">Hydrolase</keyword>
<evidence type="ECO:0000256" key="3">
    <source>
        <dbReference type="ARBA" id="ARBA00022801"/>
    </source>
</evidence>
<dbReference type="InterPro" id="IPR036440">
    <property type="entry name" value="Peptidase_C15-like_sf"/>
</dbReference>
<dbReference type="SUPFAM" id="SSF53182">
    <property type="entry name" value="Pyrrolidone carboxyl peptidase (pyroglutamate aminopeptidase)"/>
    <property type="match status" value="1"/>
</dbReference>
<evidence type="ECO:0000313" key="5">
    <source>
        <dbReference type="EMBL" id="KAK3669629.1"/>
    </source>
</evidence>
<dbReference type="EMBL" id="JAUTXT010000077">
    <property type="protein sequence ID" value="KAK3669629.1"/>
    <property type="molecule type" value="Genomic_DNA"/>
</dbReference>
<evidence type="ECO:0000313" key="6">
    <source>
        <dbReference type="Proteomes" id="UP001274830"/>
    </source>
</evidence>
<dbReference type="AlphaFoldDB" id="A0AAE0TMA4"/>
<dbReference type="Proteomes" id="UP001274830">
    <property type="component" value="Unassembled WGS sequence"/>
</dbReference>
<evidence type="ECO:0000256" key="1">
    <source>
        <dbReference type="ARBA" id="ARBA00006641"/>
    </source>
</evidence>
<comment type="caution">
    <text evidence="5">The sequence shown here is derived from an EMBL/GenBank/DDBJ whole genome shotgun (WGS) entry which is preliminary data.</text>
</comment>
<keyword evidence="6" id="KW-1185">Reference proteome</keyword>
<reference evidence="5" key="1">
    <citation type="submission" date="2023-07" db="EMBL/GenBank/DDBJ databases">
        <title>Black Yeasts Isolated from many extreme environments.</title>
        <authorList>
            <person name="Coleine C."/>
            <person name="Stajich J.E."/>
            <person name="Selbmann L."/>
        </authorList>
    </citation>
    <scope>NUCLEOTIDE SEQUENCE</scope>
    <source>
        <strain evidence="5">CCFEE 5485</strain>
    </source>
</reference>
<keyword evidence="4" id="KW-0788">Thiol protease</keyword>
<organism evidence="5 6">
    <name type="scientific">Recurvomyces mirabilis</name>
    <dbReference type="NCBI Taxonomy" id="574656"/>
    <lineage>
        <taxon>Eukaryota</taxon>
        <taxon>Fungi</taxon>
        <taxon>Dikarya</taxon>
        <taxon>Ascomycota</taxon>
        <taxon>Pezizomycotina</taxon>
        <taxon>Dothideomycetes</taxon>
        <taxon>Dothideomycetidae</taxon>
        <taxon>Mycosphaerellales</taxon>
        <taxon>Teratosphaeriaceae</taxon>
        <taxon>Recurvomyces</taxon>
    </lineage>
</organism>